<dbReference type="PANTHER" id="PTHR42939:SF1">
    <property type="entry name" value="ABC TRANSPORTER ATP-BINDING PROTEIN ALBC-RELATED"/>
    <property type="match status" value="1"/>
</dbReference>
<dbReference type="AlphaFoldDB" id="A0A381R7E5"/>
<dbReference type="PANTHER" id="PTHR42939">
    <property type="entry name" value="ABC TRANSPORTER ATP-BINDING PROTEIN ALBC-RELATED"/>
    <property type="match status" value="1"/>
</dbReference>
<dbReference type="InterPro" id="IPR003439">
    <property type="entry name" value="ABC_transporter-like_ATP-bd"/>
</dbReference>
<gene>
    <name evidence="5" type="ORF">METZ01_LOCUS39978</name>
</gene>
<reference evidence="5" key="1">
    <citation type="submission" date="2018-05" db="EMBL/GenBank/DDBJ databases">
        <authorList>
            <person name="Lanie J.A."/>
            <person name="Ng W.-L."/>
            <person name="Kazmierczak K.M."/>
            <person name="Andrzejewski T.M."/>
            <person name="Davidsen T.M."/>
            <person name="Wayne K.J."/>
            <person name="Tettelin H."/>
            <person name="Glass J.I."/>
            <person name="Rusch D."/>
            <person name="Podicherti R."/>
            <person name="Tsui H.-C.T."/>
            <person name="Winkler M.E."/>
        </authorList>
    </citation>
    <scope>NUCLEOTIDE SEQUENCE</scope>
</reference>
<dbReference type="InterPro" id="IPR027417">
    <property type="entry name" value="P-loop_NTPase"/>
</dbReference>
<dbReference type="EMBL" id="UINC01001710">
    <property type="protein sequence ID" value="SUZ87124.1"/>
    <property type="molecule type" value="Genomic_DNA"/>
</dbReference>
<evidence type="ECO:0000256" key="2">
    <source>
        <dbReference type="ARBA" id="ARBA00022741"/>
    </source>
</evidence>
<name>A0A381R7E5_9ZZZZ</name>
<organism evidence="5">
    <name type="scientific">marine metagenome</name>
    <dbReference type="NCBI Taxonomy" id="408172"/>
    <lineage>
        <taxon>unclassified sequences</taxon>
        <taxon>metagenomes</taxon>
        <taxon>ecological metagenomes</taxon>
    </lineage>
</organism>
<sequence length="262" mass="28207">MAEPVVSAPTVKSVMSSSQFLDDFDCLAFEDVSRYFGRMRALSHVSFSCAAGEIVGVLGPNGAGKSTLLALAATLISPSAGGIRYGNHGTHERGGNVRANIGMLSHDTQLYPELTARENLHFFAGLFGVQDPASCAEAALSRSALSVRGDEPVMKFSRGMRQRLALERALIHDPKLVLLDEPFTGLDDSSSKSLANRLQGLRDSGRIILLTTHDFEAAEGLLDRVALLWDGALLNVEPVTGSLRDHYVSHTHQVAHTVKVSR</sequence>
<accession>A0A381R7E5</accession>
<proteinExistence type="predicted"/>
<protein>
    <recommendedName>
        <fullName evidence="4">ABC transporter domain-containing protein</fullName>
    </recommendedName>
</protein>
<evidence type="ECO:0000259" key="4">
    <source>
        <dbReference type="PROSITE" id="PS50893"/>
    </source>
</evidence>
<evidence type="ECO:0000313" key="5">
    <source>
        <dbReference type="EMBL" id="SUZ87124.1"/>
    </source>
</evidence>
<dbReference type="SMART" id="SM00382">
    <property type="entry name" value="AAA"/>
    <property type="match status" value="1"/>
</dbReference>
<dbReference type="InterPro" id="IPR003593">
    <property type="entry name" value="AAA+_ATPase"/>
</dbReference>
<dbReference type="GO" id="GO:0016887">
    <property type="term" value="F:ATP hydrolysis activity"/>
    <property type="evidence" value="ECO:0007669"/>
    <property type="project" value="InterPro"/>
</dbReference>
<dbReference type="SUPFAM" id="SSF52540">
    <property type="entry name" value="P-loop containing nucleoside triphosphate hydrolases"/>
    <property type="match status" value="1"/>
</dbReference>
<feature type="domain" description="ABC transporter" evidence="4">
    <location>
        <begin position="27"/>
        <end position="255"/>
    </location>
</feature>
<dbReference type="GO" id="GO:0005524">
    <property type="term" value="F:ATP binding"/>
    <property type="evidence" value="ECO:0007669"/>
    <property type="project" value="UniProtKB-KW"/>
</dbReference>
<keyword evidence="1" id="KW-0813">Transport</keyword>
<evidence type="ECO:0000256" key="3">
    <source>
        <dbReference type="ARBA" id="ARBA00022840"/>
    </source>
</evidence>
<dbReference type="CDD" id="cd03230">
    <property type="entry name" value="ABC_DR_subfamily_A"/>
    <property type="match status" value="1"/>
</dbReference>
<dbReference type="PROSITE" id="PS50893">
    <property type="entry name" value="ABC_TRANSPORTER_2"/>
    <property type="match status" value="1"/>
</dbReference>
<dbReference type="Pfam" id="PF00005">
    <property type="entry name" value="ABC_tran"/>
    <property type="match status" value="1"/>
</dbReference>
<evidence type="ECO:0000256" key="1">
    <source>
        <dbReference type="ARBA" id="ARBA00022448"/>
    </source>
</evidence>
<keyword evidence="3" id="KW-0067">ATP-binding</keyword>
<dbReference type="Gene3D" id="3.40.50.300">
    <property type="entry name" value="P-loop containing nucleotide triphosphate hydrolases"/>
    <property type="match status" value="1"/>
</dbReference>
<dbReference type="InterPro" id="IPR051782">
    <property type="entry name" value="ABC_Transporter_VariousFunc"/>
</dbReference>
<keyword evidence="2" id="KW-0547">Nucleotide-binding</keyword>